<dbReference type="PANTHER" id="PTHR43569">
    <property type="entry name" value="AMIDOHYDROLASE"/>
    <property type="match status" value="1"/>
</dbReference>
<dbReference type="RefSeq" id="XP_018734547.1">
    <property type="nucleotide sequence ID" value="XM_018880042.1"/>
</dbReference>
<protein>
    <recommendedName>
        <fullName evidence="3">Amidohydrolase-related domain-containing protein</fullName>
    </recommendedName>
</protein>
<evidence type="ECO:0000313" key="2">
    <source>
        <dbReference type="Proteomes" id="UP000189580"/>
    </source>
</evidence>
<dbReference type="PANTHER" id="PTHR43569:SF2">
    <property type="entry name" value="AMIDOHYDROLASE-RELATED DOMAIN-CONTAINING PROTEIN"/>
    <property type="match status" value="1"/>
</dbReference>
<dbReference type="InterPro" id="IPR052350">
    <property type="entry name" value="Metallo-dep_Lactonases"/>
</dbReference>
<dbReference type="Proteomes" id="UP000189580">
    <property type="component" value="Chromosome a"/>
</dbReference>
<organism evidence="1 2">
    <name type="scientific">Sugiyamaella lignohabitans</name>
    <dbReference type="NCBI Taxonomy" id="796027"/>
    <lineage>
        <taxon>Eukaryota</taxon>
        <taxon>Fungi</taxon>
        <taxon>Dikarya</taxon>
        <taxon>Ascomycota</taxon>
        <taxon>Saccharomycotina</taxon>
        <taxon>Dipodascomycetes</taxon>
        <taxon>Dipodascales</taxon>
        <taxon>Trichomonascaceae</taxon>
        <taxon>Sugiyamaella</taxon>
    </lineage>
</organism>
<keyword evidence="2" id="KW-1185">Reference proteome</keyword>
<accession>A0A167CSY3</accession>
<dbReference type="Gene3D" id="3.20.20.140">
    <property type="entry name" value="Metal-dependent hydrolases"/>
    <property type="match status" value="1"/>
</dbReference>
<evidence type="ECO:0008006" key="3">
    <source>
        <dbReference type="Google" id="ProtNLM"/>
    </source>
</evidence>
<sequence>MTRRTRRVIDSHVHLFDRSHLDKLAWMTADSPLNEGNDLVRYGEECHDKKPRNLNYSITGLIFIEADRKVLKPIDDPSGWDFVLDEYKYVDRIRRNELLSSENSAPLPSIPVKAVIPWAPVPSGRKVLEKYISELKKAGAQSSTSVKGFRYLVQDKPNGVMLEEGFIEGVNYLGEEGYIFELGIDIRSGGLWQLEEAISLVKKIPNTVIIIGE</sequence>
<dbReference type="EMBL" id="CP014501">
    <property type="protein sequence ID" value="ANB12070.1"/>
    <property type="molecule type" value="Genomic_DNA"/>
</dbReference>
<evidence type="ECO:0000313" key="1">
    <source>
        <dbReference type="EMBL" id="ANB12070.1"/>
    </source>
</evidence>
<name>A0A167CSY3_9ASCO</name>
<proteinExistence type="predicted"/>
<dbReference type="KEGG" id="slb:AWJ20_305"/>
<dbReference type="AlphaFoldDB" id="A0A167CSY3"/>
<reference evidence="1 2" key="1">
    <citation type="submission" date="2016-02" db="EMBL/GenBank/DDBJ databases">
        <title>Complete genome sequence and transcriptome regulation of the pentose utilising yeast Sugiyamaella lignohabitans.</title>
        <authorList>
            <person name="Bellasio M."/>
            <person name="Peymann A."/>
            <person name="Valli M."/>
            <person name="Sipitzky M."/>
            <person name="Graf A."/>
            <person name="Sauer M."/>
            <person name="Marx H."/>
            <person name="Mattanovich D."/>
        </authorList>
    </citation>
    <scope>NUCLEOTIDE SEQUENCE [LARGE SCALE GENOMIC DNA]</scope>
    <source>
        <strain evidence="1 2">CBS 10342</strain>
    </source>
</reference>
<dbReference type="OrthoDB" id="2135488at2759"/>
<dbReference type="GeneID" id="30035029"/>
<gene>
    <name evidence="1" type="ORF">AWJ20_305</name>
</gene>